<gene>
    <name evidence="1" type="ORF">G6F50_018701</name>
</gene>
<dbReference type="SUPFAM" id="SSF53850">
    <property type="entry name" value="Periplasmic binding protein-like II"/>
    <property type="match status" value="1"/>
</dbReference>
<reference evidence="1 2" key="1">
    <citation type="journal article" date="2020" name="Microb. Genom.">
        <title>Genetic diversity of clinical and environmental Mucorales isolates obtained from an investigation of mucormycosis cases among solid organ transplant recipients.</title>
        <authorList>
            <person name="Nguyen M.H."/>
            <person name="Kaul D."/>
            <person name="Muto C."/>
            <person name="Cheng S.J."/>
            <person name="Richter R.A."/>
            <person name="Bruno V.M."/>
            <person name="Liu G."/>
            <person name="Beyhan S."/>
            <person name="Sundermann A.J."/>
            <person name="Mounaud S."/>
            <person name="Pasculle A.W."/>
            <person name="Nierman W.C."/>
            <person name="Driscoll E."/>
            <person name="Cumbie R."/>
            <person name="Clancy C.J."/>
            <person name="Dupont C.L."/>
        </authorList>
    </citation>
    <scope>NUCLEOTIDE SEQUENCE [LARGE SCALE GENOMIC DNA]</scope>
    <source>
        <strain evidence="1 2">GL24</strain>
    </source>
</reference>
<proteinExistence type="predicted"/>
<name>A0A9P7BYV5_9FUNG</name>
<protein>
    <submittedName>
        <fullName evidence="1">Uncharacterized protein</fullName>
    </submittedName>
</protein>
<evidence type="ECO:0000313" key="1">
    <source>
        <dbReference type="EMBL" id="KAG1522113.1"/>
    </source>
</evidence>
<evidence type="ECO:0000313" key="2">
    <source>
        <dbReference type="Proteomes" id="UP000740926"/>
    </source>
</evidence>
<dbReference type="AlphaFoldDB" id="A0A9P7BYV5"/>
<organism evidence="1 2">
    <name type="scientific">Rhizopus delemar</name>
    <dbReference type="NCBI Taxonomy" id="936053"/>
    <lineage>
        <taxon>Eukaryota</taxon>
        <taxon>Fungi</taxon>
        <taxon>Fungi incertae sedis</taxon>
        <taxon>Mucoromycota</taxon>
        <taxon>Mucoromycotina</taxon>
        <taxon>Mucoromycetes</taxon>
        <taxon>Mucorales</taxon>
        <taxon>Mucorineae</taxon>
        <taxon>Rhizopodaceae</taxon>
        <taxon>Rhizopus</taxon>
    </lineage>
</organism>
<sequence length="71" mass="8200">MLTMNEALISVVPEDIARELRQRGKLGMVPWDFGWELPPINLIRRKREQPLAAEERFSEILLERCGSPPKA</sequence>
<dbReference type="EMBL" id="JAANIU010023842">
    <property type="protein sequence ID" value="KAG1522113.1"/>
    <property type="molecule type" value="Genomic_DNA"/>
</dbReference>
<dbReference type="Proteomes" id="UP000740926">
    <property type="component" value="Unassembled WGS sequence"/>
</dbReference>
<keyword evidence="2" id="KW-1185">Reference proteome</keyword>
<comment type="caution">
    <text evidence="1">The sequence shown here is derived from an EMBL/GenBank/DDBJ whole genome shotgun (WGS) entry which is preliminary data.</text>
</comment>
<accession>A0A9P7BYV5</accession>